<reference evidence="2 3" key="1">
    <citation type="submission" date="2017-12" db="EMBL/GenBank/DDBJ databases">
        <title>Comparative genomics of Botrytis spp.</title>
        <authorList>
            <person name="Valero-Jimenez C.A."/>
            <person name="Tapia P."/>
            <person name="Veloso J."/>
            <person name="Silva-Moreno E."/>
            <person name="Staats M."/>
            <person name="Valdes J.H."/>
            <person name="Van Kan J.A.L."/>
        </authorList>
    </citation>
    <scope>NUCLEOTIDE SEQUENCE [LARGE SCALE GENOMIC DNA]</scope>
    <source>
        <strain evidence="2 3">MUCL435</strain>
    </source>
</reference>
<sequence length="116" mass="12641">MKDGSLSCATESMNYTIVAGRTYVSSRIKQKHKAKSKHTHNREILSEPSESTSKENQRHVFILSTKSSIHKSGISSALNTISYINLTPVAQISSVSQLRSDPGTEFGYNLQALAGA</sequence>
<dbReference type="AlphaFoldDB" id="A0A4S8R008"/>
<evidence type="ECO:0000256" key="1">
    <source>
        <dbReference type="SAM" id="MobiDB-lite"/>
    </source>
</evidence>
<organism evidence="2 3">
    <name type="scientific">Botrytis galanthina</name>
    <dbReference type="NCBI Taxonomy" id="278940"/>
    <lineage>
        <taxon>Eukaryota</taxon>
        <taxon>Fungi</taxon>
        <taxon>Dikarya</taxon>
        <taxon>Ascomycota</taxon>
        <taxon>Pezizomycotina</taxon>
        <taxon>Leotiomycetes</taxon>
        <taxon>Helotiales</taxon>
        <taxon>Sclerotiniaceae</taxon>
        <taxon>Botrytis</taxon>
    </lineage>
</organism>
<protein>
    <submittedName>
        <fullName evidence="2">Uncharacterized protein</fullName>
    </submittedName>
</protein>
<keyword evidence="3" id="KW-1185">Reference proteome</keyword>
<feature type="region of interest" description="Disordered" evidence="1">
    <location>
        <begin position="28"/>
        <end position="57"/>
    </location>
</feature>
<dbReference type="EMBL" id="PQXL01000202">
    <property type="protein sequence ID" value="THV49285.1"/>
    <property type="molecule type" value="Genomic_DNA"/>
</dbReference>
<gene>
    <name evidence="2" type="ORF">BGAL_0202g00030</name>
</gene>
<evidence type="ECO:0000313" key="3">
    <source>
        <dbReference type="Proteomes" id="UP000308671"/>
    </source>
</evidence>
<proteinExistence type="predicted"/>
<feature type="compositionally biased region" description="Basic residues" evidence="1">
    <location>
        <begin position="28"/>
        <end position="40"/>
    </location>
</feature>
<accession>A0A4S8R008</accession>
<comment type="caution">
    <text evidence="2">The sequence shown here is derived from an EMBL/GenBank/DDBJ whole genome shotgun (WGS) entry which is preliminary data.</text>
</comment>
<name>A0A4S8R008_9HELO</name>
<dbReference type="Proteomes" id="UP000308671">
    <property type="component" value="Unassembled WGS sequence"/>
</dbReference>
<evidence type="ECO:0000313" key="2">
    <source>
        <dbReference type="EMBL" id="THV49285.1"/>
    </source>
</evidence>